<dbReference type="PANTHER" id="PTHR30383:SF5">
    <property type="entry name" value="SGNH HYDROLASE-TYPE ESTERASE DOMAIN-CONTAINING PROTEIN"/>
    <property type="match status" value="1"/>
</dbReference>
<feature type="chain" id="PRO_5018541052" description="SGNH hydrolase-type esterase domain-containing protein" evidence="1">
    <location>
        <begin position="27"/>
        <end position="242"/>
    </location>
</feature>
<evidence type="ECO:0000313" key="4">
    <source>
        <dbReference type="Proteomes" id="UP000267430"/>
    </source>
</evidence>
<keyword evidence="4" id="KW-1185">Reference proteome</keyword>
<dbReference type="InterPro" id="IPR013830">
    <property type="entry name" value="SGNH_hydro"/>
</dbReference>
<dbReference type="InterPro" id="IPR051532">
    <property type="entry name" value="Ester_Hydrolysis_Enzymes"/>
</dbReference>
<organism evidence="3 4">
    <name type="scientific">Peribacillus cavernae</name>
    <dbReference type="NCBI Taxonomy" id="1674310"/>
    <lineage>
        <taxon>Bacteria</taxon>
        <taxon>Bacillati</taxon>
        <taxon>Bacillota</taxon>
        <taxon>Bacilli</taxon>
        <taxon>Bacillales</taxon>
        <taxon>Bacillaceae</taxon>
        <taxon>Peribacillus</taxon>
    </lineage>
</organism>
<gene>
    <name evidence="3" type="ORF">ELQ35_20545</name>
</gene>
<dbReference type="Gene3D" id="3.40.50.1110">
    <property type="entry name" value="SGNH hydrolase"/>
    <property type="match status" value="1"/>
</dbReference>
<sequence>MNNKRKAGSLLLAGALLVGLPFTAVAKGKPAPMKTVEYVALGDSLAAGVTPTGFIDYGYADYLANHFVANKYKLADFDNFGVPGYTSVHLKNDILKSSKIRKEIKEATHVTIDIGANDLLGKLKTDPAHATDAIAAVSVNLETILSTIDKLNPKVKVYVMGYYNPFPYYTKEQQDALLPLLKALNSQIESIAKKNRDTYVSTEAQIAKEYKEYIPNPQDIHLSTTGYKVVAAEFWKVICKKK</sequence>
<evidence type="ECO:0000259" key="2">
    <source>
        <dbReference type="Pfam" id="PF13472"/>
    </source>
</evidence>
<dbReference type="GO" id="GO:0004622">
    <property type="term" value="F:phosphatidylcholine lysophospholipase activity"/>
    <property type="evidence" value="ECO:0007669"/>
    <property type="project" value="TreeGrafter"/>
</dbReference>
<dbReference type="EMBL" id="RYZZ01000043">
    <property type="protein sequence ID" value="RUQ25170.1"/>
    <property type="molecule type" value="Genomic_DNA"/>
</dbReference>
<dbReference type="InterPro" id="IPR036514">
    <property type="entry name" value="SGNH_hydro_sf"/>
</dbReference>
<dbReference type="PANTHER" id="PTHR30383">
    <property type="entry name" value="THIOESTERASE 1/PROTEASE 1/LYSOPHOSPHOLIPASE L1"/>
    <property type="match status" value="1"/>
</dbReference>
<dbReference type="Pfam" id="PF13472">
    <property type="entry name" value="Lipase_GDSL_2"/>
    <property type="match status" value="1"/>
</dbReference>
<evidence type="ECO:0000313" key="3">
    <source>
        <dbReference type="EMBL" id="RUQ25170.1"/>
    </source>
</evidence>
<dbReference type="Proteomes" id="UP000267430">
    <property type="component" value="Unassembled WGS sequence"/>
</dbReference>
<evidence type="ECO:0000256" key="1">
    <source>
        <dbReference type="SAM" id="SignalP"/>
    </source>
</evidence>
<dbReference type="AlphaFoldDB" id="A0A3S1B135"/>
<comment type="caution">
    <text evidence="3">The sequence shown here is derived from an EMBL/GenBank/DDBJ whole genome shotgun (WGS) entry which is preliminary data.</text>
</comment>
<accession>A0A3S1B135</accession>
<dbReference type="SUPFAM" id="SSF52266">
    <property type="entry name" value="SGNH hydrolase"/>
    <property type="match status" value="1"/>
</dbReference>
<keyword evidence="1" id="KW-0732">Signal</keyword>
<protein>
    <recommendedName>
        <fullName evidence="2">SGNH hydrolase-type esterase domain-containing protein</fullName>
    </recommendedName>
</protein>
<proteinExistence type="predicted"/>
<dbReference type="OrthoDB" id="1815486at2"/>
<reference evidence="3 4" key="1">
    <citation type="submission" date="2018-12" db="EMBL/GenBank/DDBJ databases">
        <title>Bacillus chawlae sp. nov., Bacillus glennii sp. nov., and Bacillus saganii sp. nov. Isolated from the Vehicle Assembly Building at Kennedy Space Center where the Viking Spacecraft were Assembled.</title>
        <authorList>
            <person name="Seuylemezian A."/>
            <person name="Vaishampayan P."/>
        </authorList>
    </citation>
    <scope>NUCLEOTIDE SEQUENCE [LARGE SCALE GENOMIC DNA]</scope>
    <source>
        <strain evidence="3 4">L5</strain>
    </source>
</reference>
<name>A0A3S1B135_9BACI</name>
<feature type="domain" description="SGNH hydrolase-type esterase" evidence="2">
    <location>
        <begin position="40"/>
        <end position="229"/>
    </location>
</feature>
<dbReference type="RefSeq" id="WP_126867049.1">
    <property type="nucleotide sequence ID" value="NZ_JAUSTX010000011.1"/>
</dbReference>
<feature type="signal peptide" evidence="1">
    <location>
        <begin position="1"/>
        <end position="26"/>
    </location>
</feature>